<dbReference type="VEuPathDB" id="FungiDB:SPBR_04491"/>
<name>A0A0C2IW17_9PEZI</name>
<dbReference type="InterPro" id="IPR037653">
    <property type="entry name" value="Cbp6"/>
</dbReference>
<dbReference type="PANTHER" id="PTHR28250">
    <property type="entry name" value="CYTOCHROME B PRE-MRNA-PROCESSING PROTEIN 6"/>
    <property type="match status" value="1"/>
</dbReference>
<dbReference type="EMBL" id="AWTV01000005">
    <property type="protein sequence ID" value="KIH93351.1"/>
    <property type="molecule type" value="Genomic_DNA"/>
</dbReference>
<sequence>MSGLKSVLTKQYKAAFARWPKDQLRPDVQLQDVLGGQHLADRLAGRRSLASPVTDIAIERATGRPPPNPPASDLAQLRQVNALQSLLDDRYKKTHRLTGPLMTPRSNPTYYTDLITELEEAPTRSFFGRLRKRLGGMFRLS</sequence>
<proteinExistence type="predicted"/>
<dbReference type="GO" id="GO:0034551">
    <property type="term" value="P:mitochondrial respiratory chain complex III assembly"/>
    <property type="evidence" value="ECO:0007669"/>
    <property type="project" value="TreeGrafter"/>
</dbReference>
<comment type="caution">
    <text evidence="1">The sequence shown here is derived from an EMBL/GenBank/DDBJ whole genome shotgun (WGS) entry which is preliminary data.</text>
</comment>
<accession>A0A0C2IW17</accession>
<evidence type="ECO:0000313" key="1">
    <source>
        <dbReference type="EMBL" id="KIH93351.1"/>
    </source>
</evidence>
<dbReference type="RefSeq" id="XP_040621361.1">
    <property type="nucleotide sequence ID" value="XM_040762774.1"/>
</dbReference>
<dbReference type="OrthoDB" id="2107880at2759"/>
<organism evidence="1 2">
    <name type="scientific">Sporothrix brasiliensis 5110</name>
    <dbReference type="NCBI Taxonomy" id="1398154"/>
    <lineage>
        <taxon>Eukaryota</taxon>
        <taxon>Fungi</taxon>
        <taxon>Dikarya</taxon>
        <taxon>Ascomycota</taxon>
        <taxon>Pezizomycotina</taxon>
        <taxon>Sordariomycetes</taxon>
        <taxon>Sordariomycetidae</taxon>
        <taxon>Ophiostomatales</taxon>
        <taxon>Ophiostomataceae</taxon>
        <taxon>Sporothrix</taxon>
    </lineage>
</organism>
<dbReference type="AlphaFoldDB" id="A0A0C2IW17"/>
<dbReference type="Proteomes" id="UP000031575">
    <property type="component" value="Unassembled WGS sequence"/>
</dbReference>
<dbReference type="HOGENOM" id="CLU_138679_1_0_1"/>
<dbReference type="GO" id="GO:0061671">
    <property type="term" value="C:Cbp3p-Cbp6 complex"/>
    <property type="evidence" value="ECO:0007669"/>
    <property type="project" value="InterPro"/>
</dbReference>
<keyword evidence="2" id="KW-1185">Reference proteome</keyword>
<evidence type="ECO:0000313" key="2">
    <source>
        <dbReference type="Proteomes" id="UP000031575"/>
    </source>
</evidence>
<dbReference type="Pfam" id="PF20180">
    <property type="entry name" value="UQCC2_CBP6"/>
    <property type="match status" value="1"/>
</dbReference>
<dbReference type="PANTHER" id="PTHR28250:SF1">
    <property type="entry name" value="CYTOCHROME B PRE-MRNA-PROCESSING PROTEIN 6"/>
    <property type="match status" value="1"/>
</dbReference>
<reference evidence="1 2" key="1">
    <citation type="journal article" date="2014" name="BMC Genomics">
        <title>Comparative genomics of the major fungal agents of human and animal Sporotrichosis: Sporothrix schenckii and Sporothrix brasiliensis.</title>
        <authorList>
            <person name="Teixeira M.M."/>
            <person name="de Almeida L.G."/>
            <person name="Kubitschek-Barreira P."/>
            <person name="Alves F.L."/>
            <person name="Kioshima E.S."/>
            <person name="Abadio A.K."/>
            <person name="Fernandes L."/>
            <person name="Derengowski L.S."/>
            <person name="Ferreira K.S."/>
            <person name="Souza R.C."/>
            <person name="Ruiz J.C."/>
            <person name="de Andrade N.C."/>
            <person name="Paes H.C."/>
            <person name="Nicola A.M."/>
            <person name="Albuquerque P."/>
            <person name="Gerber A.L."/>
            <person name="Martins V.P."/>
            <person name="Peconick L.D."/>
            <person name="Neto A.V."/>
            <person name="Chaucanez C.B."/>
            <person name="Silva P.A."/>
            <person name="Cunha O.L."/>
            <person name="de Oliveira F.F."/>
            <person name="dos Santos T.C."/>
            <person name="Barros A.L."/>
            <person name="Soares M.A."/>
            <person name="de Oliveira L.M."/>
            <person name="Marini M.M."/>
            <person name="Villalobos-Duno H."/>
            <person name="Cunha M.M."/>
            <person name="de Hoog S."/>
            <person name="da Silveira J.F."/>
            <person name="Henrissat B."/>
            <person name="Nino-Vega G.A."/>
            <person name="Cisalpino P.S."/>
            <person name="Mora-Montes H.M."/>
            <person name="Almeida S.R."/>
            <person name="Stajich J.E."/>
            <person name="Lopes-Bezerra L.M."/>
            <person name="Vasconcelos A.T."/>
            <person name="Felipe M.S."/>
        </authorList>
    </citation>
    <scope>NUCLEOTIDE SEQUENCE [LARGE SCALE GENOMIC DNA]</scope>
    <source>
        <strain evidence="1 2">5110</strain>
    </source>
</reference>
<gene>
    <name evidence="1" type="ORF">SPBR_04491</name>
</gene>
<dbReference type="GeneID" id="63677695"/>
<protein>
    <submittedName>
        <fullName evidence="1">Uncharacterized protein</fullName>
    </submittedName>
</protein>
<dbReference type="GO" id="GO:0043022">
    <property type="term" value="F:ribosome binding"/>
    <property type="evidence" value="ECO:0007669"/>
    <property type="project" value="InterPro"/>
</dbReference>